<feature type="domain" description="EAL" evidence="3">
    <location>
        <begin position="517"/>
        <end position="771"/>
    </location>
</feature>
<dbReference type="PROSITE" id="PS50887">
    <property type="entry name" value="GGDEF"/>
    <property type="match status" value="1"/>
</dbReference>
<keyword evidence="6" id="KW-1185">Reference proteome</keyword>
<dbReference type="InterPro" id="IPR050706">
    <property type="entry name" value="Cyclic-di-GMP_PDE-like"/>
</dbReference>
<name>A0ABS1ES89_9CLOT</name>
<feature type="transmembrane region" description="Helical" evidence="2">
    <location>
        <begin position="290"/>
        <end position="309"/>
    </location>
</feature>
<dbReference type="NCBIfam" id="TIGR00254">
    <property type="entry name" value="GGDEF"/>
    <property type="match status" value="1"/>
</dbReference>
<keyword evidence="2" id="KW-1133">Transmembrane helix</keyword>
<evidence type="ECO:0000259" key="3">
    <source>
        <dbReference type="PROSITE" id="PS50883"/>
    </source>
</evidence>
<dbReference type="Gene3D" id="3.20.20.450">
    <property type="entry name" value="EAL domain"/>
    <property type="match status" value="1"/>
</dbReference>
<dbReference type="Pfam" id="PF00990">
    <property type="entry name" value="GGDEF"/>
    <property type="match status" value="1"/>
</dbReference>
<dbReference type="InterPro" id="IPR000160">
    <property type="entry name" value="GGDEF_dom"/>
</dbReference>
<feature type="domain" description="GGDEF" evidence="4">
    <location>
        <begin position="374"/>
        <end position="508"/>
    </location>
</feature>
<feature type="transmembrane region" description="Helical" evidence="2">
    <location>
        <begin position="96"/>
        <end position="118"/>
    </location>
</feature>
<gene>
    <name evidence="5" type="ORF">JHL18_16190</name>
</gene>
<feature type="transmembrane region" description="Helical" evidence="2">
    <location>
        <begin position="130"/>
        <end position="150"/>
    </location>
</feature>
<sequence>MGDNIRKRIFTTVLILVSLLYSYAIITNNNIIGDLLSPVLMFVISGIIFYGFVKKQQIAIFKWFGVMLTLAAFSWLLCDIWWGVQTLVMHVNPEENFITVYGYSLSNLFLFLAMILALQEDFKKMSKIKAMLDTLIISTSIAVLLWLFVFEQSSDKVVLLLKDPISMASIISDVIIYGWINVWYFSIRITKPSFYQRILVTGAITFVITDFIYYYIYFYSDYKPNSWIDGLYMLSFSFMAVSAILKTKLKKEKSELILHQAKKRFGFKFSVELFALIVPIIVLIFKENEIEYFILLVMALLIYYILINFTQKSIFQEKLLELEKKNVLELEKKVKERTEEITKLHNTDYVTGLYNRRYFEDRLSRSLKGLQKDELISLLYIELNKSKSIKYLYGKDTAEKLLKSVSKALYEIVIKNGGFLAAYGDDTFAVKIKGYEAEAAAEKIAMEIIDRCNELFFVDNHGIKVTLNIGVSCYPRDTLDENSLIKNADAAMMQARDKGFNRVQSYSDKIGKITDNRHKIEVKLKKVVFDKEFLLYYQPQVYCKDGTLSGFEALIRWYEGGTNFIPPLDFIPLAEETGIIVPLGYWIIENAAKQYALWKEKTGHDYRIAVNVSSKQLVEVDFVEKLEAILKKYEVKPELFEVEITETQQIENSINIQETLCELKRLGVSIAIDDFGTGYSSLYYIKNLPADRIKIAKELIDNVESDFYSRAIIQMVISVANMKGNKVIAEGVETKEQWECLQKLYCDEIQGYYFAKPMPASDIEEKWISKENIVEKV</sequence>
<protein>
    <submittedName>
        <fullName evidence="5">Phosphodiesterase</fullName>
    </submittedName>
</protein>
<feature type="transmembrane region" description="Helical" evidence="2">
    <location>
        <begin position="198"/>
        <end position="220"/>
    </location>
</feature>
<keyword evidence="1" id="KW-0175">Coiled coil</keyword>
<feature type="coiled-coil region" evidence="1">
    <location>
        <begin position="320"/>
        <end position="347"/>
    </location>
</feature>
<keyword evidence="2" id="KW-0472">Membrane</keyword>
<dbReference type="Proteomes" id="UP000596739">
    <property type="component" value="Unassembled WGS sequence"/>
</dbReference>
<dbReference type="Gene3D" id="3.30.70.270">
    <property type="match status" value="1"/>
</dbReference>
<keyword evidence="2" id="KW-0812">Transmembrane</keyword>
<evidence type="ECO:0000256" key="1">
    <source>
        <dbReference type="SAM" id="Coils"/>
    </source>
</evidence>
<feature type="transmembrane region" description="Helical" evidence="2">
    <location>
        <begin position="165"/>
        <end position="186"/>
    </location>
</feature>
<organism evidence="5 6">
    <name type="scientific">Clostridium yunnanense</name>
    <dbReference type="NCBI Taxonomy" id="2800325"/>
    <lineage>
        <taxon>Bacteria</taxon>
        <taxon>Bacillati</taxon>
        <taxon>Bacillota</taxon>
        <taxon>Clostridia</taxon>
        <taxon>Eubacteriales</taxon>
        <taxon>Clostridiaceae</taxon>
        <taxon>Clostridium</taxon>
    </lineage>
</organism>
<dbReference type="PANTHER" id="PTHR33121:SF71">
    <property type="entry name" value="OXYGEN SENSOR PROTEIN DOSP"/>
    <property type="match status" value="1"/>
</dbReference>
<dbReference type="SMART" id="SM00267">
    <property type="entry name" value="GGDEF"/>
    <property type="match status" value="1"/>
</dbReference>
<feature type="transmembrane region" description="Helical" evidence="2">
    <location>
        <begin position="60"/>
        <end position="84"/>
    </location>
</feature>
<accession>A0ABS1ES89</accession>
<comment type="caution">
    <text evidence="5">The sequence shown here is derived from an EMBL/GenBank/DDBJ whole genome shotgun (WGS) entry which is preliminary data.</text>
</comment>
<feature type="transmembrane region" description="Helical" evidence="2">
    <location>
        <begin position="35"/>
        <end position="53"/>
    </location>
</feature>
<dbReference type="SUPFAM" id="SSF55073">
    <property type="entry name" value="Nucleotide cyclase"/>
    <property type="match status" value="1"/>
</dbReference>
<dbReference type="CDD" id="cd01949">
    <property type="entry name" value="GGDEF"/>
    <property type="match status" value="1"/>
</dbReference>
<dbReference type="EMBL" id="JAENHN010000046">
    <property type="protein sequence ID" value="MBK1812163.1"/>
    <property type="molecule type" value="Genomic_DNA"/>
</dbReference>
<evidence type="ECO:0000259" key="4">
    <source>
        <dbReference type="PROSITE" id="PS50887"/>
    </source>
</evidence>
<dbReference type="CDD" id="cd01948">
    <property type="entry name" value="EAL"/>
    <property type="match status" value="1"/>
</dbReference>
<dbReference type="InterPro" id="IPR035919">
    <property type="entry name" value="EAL_sf"/>
</dbReference>
<dbReference type="InterPro" id="IPR043128">
    <property type="entry name" value="Rev_trsase/Diguanyl_cyclase"/>
</dbReference>
<dbReference type="SUPFAM" id="SSF141868">
    <property type="entry name" value="EAL domain-like"/>
    <property type="match status" value="1"/>
</dbReference>
<feature type="transmembrane region" description="Helical" evidence="2">
    <location>
        <begin position="265"/>
        <end position="284"/>
    </location>
</feature>
<dbReference type="PANTHER" id="PTHR33121">
    <property type="entry name" value="CYCLIC DI-GMP PHOSPHODIESTERASE PDEF"/>
    <property type="match status" value="1"/>
</dbReference>
<reference evidence="6" key="1">
    <citation type="submission" date="2021-01" db="EMBL/GenBank/DDBJ databases">
        <title>Genome public.</title>
        <authorList>
            <person name="Liu C."/>
            <person name="Sun Q."/>
        </authorList>
    </citation>
    <scope>NUCLEOTIDE SEQUENCE [LARGE SCALE GENOMIC DNA]</scope>
    <source>
        <strain evidence="6">YIM B02505</strain>
    </source>
</reference>
<feature type="transmembrane region" description="Helical" evidence="2">
    <location>
        <begin position="226"/>
        <end position="245"/>
    </location>
</feature>
<dbReference type="SMART" id="SM00052">
    <property type="entry name" value="EAL"/>
    <property type="match status" value="1"/>
</dbReference>
<evidence type="ECO:0000256" key="2">
    <source>
        <dbReference type="SAM" id="Phobius"/>
    </source>
</evidence>
<dbReference type="InterPro" id="IPR001633">
    <property type="entry name" value="EAL_dom"/>
</dbReference>
<dbReference type="PROSITE" id="PS50883">
    <property type="entry name" value="EAL"/>
    <property type="match status" value="1"/>
</dbReference>
<proteinExistence type="predicted"/>
<evidence type="ECO:0000313" key="6">
    <source>
        <dbReference type="Proteomes" id="UP000596739"/>
    </source>
</evidence>
<dbReference type="Pfam" id="PF00563">
    <property type="entry name" value="EAL"/>
    <property type="match status" value="1"/>
</dbReference>
<evidence type="ECO:0000313" key="5">
    <source>
        <dbReference type="EMBL" id="MBK1812163.1"/>
    </source>
</evidence>
<dbReference type="InterPro" id="IPR029787">
    <property type="entry name" value="Nucleotide_cyclase"/>
</dbReference>